<organism evidence="3 4">
    <name type="scientific">Dietzia lutea</name>
    <dbReference type="NCBI Taxonomy" id="546160"/>
    <lineage>
        <taxon>Bacteria</taxon>
        <taxon>Bacillati</taxon>
        <taxon>Actinomycetota</taxon>
        <taxon>Actinomycetes</taxon>
        <taxon>Mycobacteriales</taxon>
        <taxon>Dietziaceae</taxon>
        <taxon>Dietzia</taxon>
    </lineage>
</organism>
<dbReference type="KEGG" id="dlu:A6035_11290"/>
<dbReference type="EMBL" id="CP015449">
    <property type="protein sequence ID" value="AWH92654.1"/>
    <property type="molecule type" value="Genomic_DNA"/>
</dbReference>
<keyword evidence="4" id="KW-1185">Reference proteome</keyword>
<gene>
    <name evidence="3" type="ORF">A6035_11290</name>
</gene>
<dbReference type="RefSeq" id="WP_108847884.1">
    <property type="nucleotide sequence ID" value="NZ_CP015449.1"/>
</dbReference>
<evidence type="ECO:0000313" key="4">
    <source>
        <dbReference type="Proteomes" id="UP000244928"/>
    </source>
</evidence>
<dbReference type="InterPro" id="IPR050051">
    <property type="entry name" value="EccE_dom"/>
</dbReference>
<dbReference type="Pfam" id="PF11203">
    <property type="entry name" value="EccE"/>
    <property type="match status" value="1"/>
</dbReference>
<feature type="domain" description="Type VII secretion system protein EccE" evidence="2">
    <location>
        <begin position="163"/>
        <end position="224"/>
    </location>
</feature>
<evidence type="ECO:0000313" key="3">
    <source>
        <dbReference type="EMBL" id="AWH92654.1"/>
    </source>
</evidence>
<feature type="compositionally biased region" description="Low complexity" evidence="1">
    <location>
        <begin position="541"/>
        <end position="553"/>
    </location>
</feature>
<sequence>MTAVPTLAGLAAAIVATVVLTVVCPPQAQPWAQFVAVVLVAAVITARRSGRPVLARPRAARRRPVDVVDLVAPDRSPVGCVEGERVVTTAVEISAGALVTTEVGRDDPADHRGVRLPLAVVARQLEQGGVRLEGIDVVVDGRRAATGDDGEVYDALVGPLALISHRRVHLLLRFDLALLALGPAGRADGSLEQVVTVATERLRRSLVHHGVPCRVLDAAELADLYLDAEGDPGPGVGVVVRPSADPRAVIDGLTTVRAARVTEVLRLRRVGGRDDVVDVATTVGLTGVAVGAVGGEAVAAEAVAERISPLIADTCHRLPSAGVLPVPGEEMPVAVAGSLVRRRVDDLAVLAPPAHGCGQILGATRTGGAAAVQLAGPHLRSVLLAARPAVCRQVAFRAVAAGYRVAVVTDVPDRWRPLTAIGDESRYRIVDPDASDAGAPVDAVMWDVDGPLTEGRIDALAGPGGPDVTPPTVIRVDADWELRGERYADTAAPPDLVLDGRIDGWISVEPRAGESRRVSVVAGPGEEAFVGPLSVPGELTPAGAAPSASPGHP</sequence>
<accession>A0A2S1R8T5</accession>
<reference evidence="3 4" key="1">
    <citation type="submission" date="2016-04" db="EMBL/GenBank/DDBJ databases">
        <title>Complete genome sequence of Dietzia lutea YIM 80766T, a strain isolated from desert soil in Egypt.</title>
        <authorList>
            <person name="Zhao J."/>
            <person name="Hu B."/>
            <person name="Geng S."/>
            <person name="Nie Y."/>
            <person name="Tang Y."/>
        </authorList>
    </citation>
    <scope>NUCLEOTIDE SEQUENCE [LARGE SCALE GENOMIC DNA]</scope>
    <source>
        <strain evidence="3 4">YIM 80766</strain>
    </source>
</reference>
<evidence type="ECO:0000256" key="1">
    <source>
        <dbReference type="SAM" id="MobiDB-lite"/>
    </source>
</evidence>
<feature type="region of interest" description="Disordered" evidence="1">
    <location>
        <begin position="531"/>
        <end position="553"/>
    </location>
</feature>
<protein>
    <recommendedName>
        <fullName evidence="2">Type VII secretion system protein EccE domain-containing protein</fullName>
    </recommendedName>
</protein>
<name>A0A2S1R8T5_9ACTN</name>
<evidence type="ECO:0000259" key="2">
    <source>
        <dbReference type="Pfam" id="PF11203"/>
    </source>
</evidence>
<dbReference type="AlphaFoldDB" id="A0A2S1R8T5"/>
<dbReference type="Proteomes" id="UP000244928">
    <property type="component" value="Chromosome"/>
</dbReference>
<proteinExistence type="predicted"/>